<comment type="caution">
    <text evidence="4">The sequence shown here is derived from an EMBL/GenBank/DDBJ whole genome shotgun (WGS) entry which is preliminary data.</text>
</comment>
<evidence type="ECO:0000256" key="2">
    <source>
        <dbReference type="SAM" id="MobiDB-lite"/>
    </source>
</evidence>
<evidence type="ECO:0000256" key="1">
    <source>
        <dbReference type="SAM" id="Coils"/>
    </source>
</evidence>
<keyword evidence="3" id="KW-1133">Transmembrane helix</keyword>
<proteinExistence type="predicted"/>
<evidence type="ECO:0000313" key="4">
    <source>
        <dbReference type="EMBL" id="MCC9627670.1"/>
    </source>
</evidence>
<feature type="transmembrane region" description="Helical" evidence="3">
    <location>
        <begin position="57"/>
        <end position="77"/>
    </location>
</feature>
<accession>A0A9X1SEC2</accession>
<name>A0A9X1SEC2_9BACT</name>
<dbReference type="AlphaFoldDB" id="A0A9X1SEC2"/>
<organism evidence="4 5">
    <name type="scientific">Blastopirellula sediminis</name>
    <dbReference type="NCBI Taxonomy" id="2894196"/>
    <lineage>
        <taxon>Bacteria</taxon>
        <taxon>Pseudomonadati</taxon>
        <taxon>Planctomycetota</taxon>
        <taxon>Planctomycetia</taxon>
        <taxon>Pirellulales</taxon>
        <taxon>Pirellulaceae</taxon>
        <taxon>Blastopirellula</taxon>
    </lineage>
</organism>
<reference evidence="4" key="1">
    <citation type="submission" date="2021-11" db="EMBL/GenBank/DDBJ databases">
        <title>Genome sequence.</title>
        <authorList>
            <person name="Sun Q."/>
        </authorList>
    </citation>
    <scope>NUCLEOTIDE SEQUENCE</scope>
    <source>
        <strain evidence="4">JC732</strain>
    </source>
</reference>
<evidence type="ECO:0008006" key="6">
    <source>
        <dbReference type="Google" id="ProtNLM"/>
    </source>
</evidence>
<feature type="coiled-coil region" evidence="1">
    <location>
        <begin position="176"/>
        <end position="211"/>
    </location>
</feature>
<evidence type="ECO:0000313" key="5">
    <source>
        <dbReference type="Proteomes" id="UP001139103"/>
    </source>
</evidence>
<dbReference type="EMBL" id="JAJKFT010000004">
    <property type="protein sequence ID" value="MCC9627670.1"/>
    <property type="molecule type" value="Genomic_DNA"/>
</dbReference>
<keyword evidence="3" id="KW-0812">Transmembrane</keyword>
<feature type="region of interest" description="Disordered" evidence="2">
    <location>
        <begin position="454"/>
        <end position="489"/>
    </location>
</feature>
<keyword evidence="1" id="KW-0175">Coiled coil</keyword>
<feature type="coiled-coil region" evidence="1">
    <location>
        <begin position="285"/>
        <end position="419"/>
    </location>
</feature>
<protein>
    <recommendedName>
        <fullName evidence="6">Chromosome partition protein Smc</fullName>
    </recommendedName>
</protein>
<keyword evidence="3" id="KW-0472">Membrane</keyword>
<gene>
    <name evidence="4" type="ORF">LOC68_04635</name>
</gene>
<evidence type="ECO:0000256" key="3">
    <source>
        <dbReference type="SAM" id="Phobius"/>
    </source>
</evidence>
<feature type="compositionally biased region" description="Gly residues" evidence="2">
    <location>
        <begin position="454"/>
        <end position="468"/>
    </location>
</feature>
<dbReference type="Proteomes" id="UP001139103">
    <property type="component" value="Unassembled WGS sequence"/>
</dbReference>
<dbReference type="RefSeq" id="WP_230216249.1">
    <property type="nucleotide sequence ID" value="NZ_JAJKFT010000004.1"/>
</dbReference>
<feature type="transmembrane region" description="Helical" evidence="3">
    <location>
        <begin position="142"/>
        <end position="159"/>
    </location>
</feature>
<sequence length="554" mass="61716">MDKLHQQVGAARWRLNAQQFLERLVWSLLFAYLAAAIALAVPKIWPIGVDGEVWKWSWLAGAAVVGLLSAMIWTYVVRRNSLEAAIEIDLRYGLRERVSSSLSLDQEELDSEFGQALLSDAVRRVERIDVREKFPIHTSWKGLLPVLVAAVAFMVAIFVPDAQPDPTAGQAIASNIDQEKKIVKTTTEELKKKLEERRKEAEEKGLTEASELFKKLEEGTEKIAKKKDGDQKKTLLELNDLAQALKDKVKELGMSEALKDKLEALKNLSKGPADKIADALKDGDLKKAIEEMKKLQQKMANGELSKEEQQQLGQQLQEMADKMKQMAEAEAQAKEDLKKQIEQAKAAGDQEAANKLQKQLDQMEMQSEQTQRMNQMAQQLGEAAEQMQAGNMQEAQQQLSQMQQQLEDLQGQMDQLEMMDEAMDQMMAAKESMCKACQGGEGMDGMGQMGQMGMGQGQKPGNGMGEGQGRGDRPEEETDTGFYDSQVRADPKKGKGVIVDYIDGKNMAGKTLIEIKEAMSAGSSDDADAIVEKRLSRDHEKNAQQYFDLIRDGE</sequence>
<keyword evidence="5" id="KW-1185">Reference proteome</keyword>
<feature type="transmembrane region" description="Helical" evidence="3">
    <location>
        <begin position="24"/>
        <end position="45"/>
    </location>
</feature>